<name>A0ABP8U840_9ACTN</name>
<dbReference type="EC" id="3.4.21.89" evidence="4"/>
<dbReference type="PROSITE" id="PS00761">
    <property type="entry name" value="SPASE_I_3"/>
    <property type="match status" value="1"/>
</dbReference>
<evidence type="ECO:0000256" key="3">
    <source>
        <dbReference type="ARBA" id="ARBA00009370"/>
    </source>
</evidence>
<evidence type="ECO:0000313" key="8">
    <source>
        <dbReference type="Proteomes" id="UP001501442"/>
    </source>
</evidence>
<proteinExistence type="inferred from homology"/>
<comment type="similarity">
    <text evidence="3">Belongs to the peptidase S26 family.</text>
</comment>
<reference evidence="8" key="1">
    <citation type="journal article" date="2019" name="Int. J. Syst. Evol. Microbiol.">
        <title>The Global Catalogue of Microorganisms (GCM) 10K type strain sequencing project: providing services to taxonomists for standard genome sequencing and annotation.</title>
        <authorList>
            <consortium name="The Broad Institute Genomics Platform"/>
            <consortium name="The Broad Institute Genome Sequencing Center for Infectious Disease"/>
            <person name="Wu L."/>
            <person name="Ma J."/>
        </authorList>
    </citation>
    <scope>NUCLEOTIDE SEQUENCE [LARGE SCALE GENOMIC DNA]</scope>
    <source>
        <strain evidence="8">JCM 17939</strain>
    </source>
</reference>
<comment type="catalytic activity">
    <reaction evidence="1">
        <text>Cleavage of hydrophobic, N-terminal signal or leader sequences from secreted and periplasmic proteins.</text>
        <dbReference type="EC" id="3.4.21.89"/>
    </reaction>
</comment>
<dbReference type="PRINTS" id="PR00727">
    <property type="entry name" value="LEADERPTASE"/>
</dbReference>
<gene>
    <name evidence="7" type="ORF">GCM10023196_023000</name>
</gene>
<dbReference type="Pfam" id="PF10502">
    <property type="entry name" value="Peptidase_S26"/>
    <property type="match status" value="1"/>
</dbReference>
<sequence>MTVALVIVVVLLAGGAAVLAVRYGLLVTTVDGDSMEPELRSGERVLVRRTKRVRAGRLAVFAYPDLPSGRTVPDDGDRQYLIKRAVAVPGDRVPSDWEEIDIQSIAGTVVPPGHLVVLGDNRATSWDSRHYGFLRRDLLVGVVIRHLSGARTDDSGHRTSPSTTASS</sequence>
<accession>A0ABP8U840</accession>
<comment type="subcellular location">
    <subcellularLocation>
        <location evidence="2">Cell membrane</location>
        <topology evidence="2">Single-pass type II membrane protein</topology>
    </subcellularLocation>
</comment>
<dbReference type="InterPro" id="IPR019533">
    <property type="entry name" value="Peptidase_S26"/>
</dbReference>
<dbReference type="InterPro" id="IPR019758">
    <property type="entry name" value="Pept_S26A_signal_pept_1_CS"/>
</dbReference>
<comment type="caution">
    <text evidence="7">The sequence shown here is derived from an EMBL/GenBank/DDBJ whole genome shotgun (WGS) entry which is preliminary data.</text>
</comment>
<dbReference type="SUPFAM" id="SSF51306">
    <property type="entry name" value="LexA/Signal peptidase"/>
    <property type="match status" value="1"/>
</dbReference>
<dbReference type="Proteomes" id="UP001501442">
    <property type="component" value="Unassembled WGS sequence"/>
</dbReference>
<dbReference type="InterPro" id="IPR036286">
    <property type="entry name" value="LexA/Signal_pep-like_sf"/>
</dbReference>
<evidence type="ECO:0000256" key="2">
    <source>
        <dbReference type="ARBA" id="ARBA00004401"/>
    </source>
</evidence>
<evidence type="ECO:0000313" key="7">
    <source>
        <dbReference type="EMBL" id="GAA4624114.1"/>
    </source>
</evidence>
<dbReference type="PANTHER" id="PTHR43390:SF1">
    <property type="entry name" value="CHLOROPLAST PROCESSING PEPTIDASE"/>
    <property type="match status" value="1"/>
</dbReference>
<dbReference type="InterPro" id="IPR000223">
    <property type="entry name" value="Pept_S26A_signal_pept_1"/>
</dbReference>
<evidence type="ECO:0000259" key="6">
    <source>
        <dbReference type="Pfam" id="PF10502"/>
    </source>
</evidence>
<dbReference type="PANTHER" id="PTHR43390">
    <property type="entry name" value="SIGNAL PEPTIDASE I"/>
    <property type="match status" value="1"/>
</dbReference>
<evidence type="ECO:0000256" key="5">
    <source>
        <dbReference type="ARBA" id="ARBA00022801"/>
    </source>
</evidence>
<feature type="domain" description="Peptidase S26" evidence="6">
    <location>
        <begin position="7"/>
        <end position="102"/>
    </location>
</feature>
<evidence type="ECO:0000256" key="4">
    <source>
        <dbReference type="ARBA" id="ARBA00013208"/>
    </source>
</evidence>
<organism evidence="7 8">
    <name type="scientific">Actinoallomurus vinaceus</name>
    <dbReference type="NCBI Taxonomy" id="1080074"/>
    <lineage>
        <taxon>Bacteria</taxon>
        <taxon>Bacillati</taxon>
        <taxon>Actinomycetota</taxon>
        <taxon>Actinomycetes</taxon>
        <taxon>Streptosporangiales</taxon>
        <taxon>Thermomonosporaceae</taxon>
        <taxon>Actinoallomurus</taxon>
    </lineage>
</organism>
<protein>
    <recommendedName>
        <fullName evidence="4">signal peptidase I</fullName>
        <ecNumber evidence="4">3.4.21.89</ecNumber>
    </recommendedName>
</protein>
<keyword evidence="5" id="KW-0378">Hydrolase</keyword>
<evidence type="ECO:0000256" key="1">
    <source>
        <dbReference type="ARBA" id="ARBA00000677"/>
    </source>
</evidence>
<dbReference type="Gene3D" id="2.10.109.10">
    <property type="entry name" value="Umud Fragment, subunit A"/>
    <property type="match status" value="1"/>
</dbReference>
<dbReference type="CDD" id="cd06530">
    <property type="entry name" value="S26_SPase_I"/>
    <property type="match status" value="1"/>
</dbReference>
<dbReference type="EMBL" id="BAABHK010000003">
    <property type="protein sequence ID" value="GAA4624114.1"/>
    <property type="molecule type" value="Genomic_DNA"/>
</dbReference>
<dbReference type="RefSeq" id="WP_345430694.1">
    <property type="nucleotide sequence ID" value="NZ_BAABHK010000003.1"/>
</dbReference>
<keyword evidence="8" id="KW-1185">Reference proteome</keyword>